<sequence length="500" mass="55742">MTNEAASTYFSEFFHYESGYLYCEETNVGDVREYVKSSCFPSSPFFLYSRNQIRHNVRAYQQALNQHGFKSQLNFSAKANPNIAILKELRTLNCSITLVSGMELKLALSLNFDPSLLMFNGNGKVDWEVELAVQERVMLNIDGAFNLEQTIRICRNLNSTARVLLRINPNIHVDAHQYLRTGELGSKFGTHIEEMDDMLEILRHASEVTLVGLHCHLGSTIERVDMYRKSVILMTAKFEELKNEFSALKYLNIGGGLGIPYDKHAARTTPCLQPPIWEISKHGDTETFQQSASSERDVVSQYDFEMEMKQLVDEDVPSADNRSSSTSNQGHSSTNPSPADLVASFSDMIDDDMVVILEPGRSLVGNAAILVSSVLGCKTSGDKNFLVTDGSMTEVIRPSLYGAYHHIDLTEPTRHSAGKKVYDVVGPVCECGDFLGKGRLLNTPHSGCGLAVFDVGAYCSSQASNYNLRLRPAEVIVDGQTWKLVRRPDSFDDLVRPFMV</sequence>
<accession>A0A210PZC5</accession>
<dbReference type="GO" id="GO:0009089">
    <property type="term" value="P:lysine biosynthetic process via diaminopimelate"/>
    <property type="evidence" value="ECO:0007669"/>
    <property type="project" value="InterPro"/>
</dbReference>
<dbReference type="InterPro" id="IPR000183">
    <property type="entry name" value="Orn/DAP/Arg_de-COase"/>
</dbReference>
<feature type="active site" description="Proton donor" evidence="5">
    <location>
        <position position="429"/>
    </location>
</feature>
<dbReference type="EMBL" id="NEDP02005349">
    <property type="protein sequence ID" value="OWF41841.1"/>
    <property type="molecule type" value="Genomic_DNA"/>
</dbReference>
<reference evidence="8 9" key="1">
    <citation type="journal article" date="2017" name="Nat. Ecol. Evol.">
        <title>Scallop genome provides insights into evolution of bilaterian karyotype and development.</title>
        <authorList>
            <person name="Wang S."/>
            <person name="Zhang J."/>
            <person name="Jiao W."/>
            <person name="Li J."/>
            <person name="Xun X."/>
            <person name="Sun Y."/>
            <person name="Guo X."/>
            <person name="Huan P."/>
            <person name="Dong B."/>
            <person name="Zhang L."/>
            <person name="Hu X."/>
            <person name="Sun X."/>
            <person name="Wang J."/>
            <person name="Zhao C."/>
            <person name="Wang Y."/>
            <person name="Wang D."/>
            <person name="Huang X."/>
            <person name="Wang R."/>
            <person name="Lv J."/>
            <person name="Li Y."/>
            <person name="Zhang Z."/>
            <person name="Liu B."/>
            <person name="Lu W."/>
            <person name="Hui Y."/>
            <person name="Liang J."/>
            <person name="Zhou Z."/>
            <person name="Hou R."/>
            <person name="Li X."/>
            <person name="Liu Y."/>
            <person name="Li H."/>
            <person name="Ning X."/>
            <person name="Lin Y."/>
            <person name="Zhao L."/>
            <person name="Xing Q."/>
            <person name="Dou J."/>
            <person name="Li Y."/>
            <person name="Mao J."/>
            <person name="Guo H."/>
            <person name="Dou H."/>
            <person name="Li T."/>
            <person name="Mu C."/>
            <person name="Jiang W."/>
            <person name="Fu Q."/>
            <person name="Fu X."/>
            <person name="Miao Y."/>
            <person name="Liu J."/>
            <person name="Yu Q."/>
            <person name="Li R."/>
            <person name="Liao H."/>
            <person name="Li X."/>
            <person name="Kong Y."/>
            <person name="Jiang Z."/>
            <person name="Chourrout D."/>
            <person name="Li R."/>
            <person name="Bao Z."/>
        </authorList>
    </citation>
    <scope>NUCLEOTIDE SEQUENCE [LARGE SCALE GENOMIC DNA]</scope>
    <source>
        <strain evidence="8 9">PY_sf001</strain>
    </source>
</reference>
<feature type="domain" description="Orn/DAP/Arg decarboxylase 2 N-terminal" evidence="7">
    <location>
        <begin position="51"/>
        <end position="264"/>
    </location>
</feature>
<evidence type="ECO:0000256" key="3">
    <source>
        <dbReference type="ARBA" id="ARBA00022898"/>
    </source>
</evidence>
<dbReference type="InterPro" id="IPR022644">
    <property type="entry name" value="De-COase2_N"/>
</dbReference>
<evidence type="ECO:0000256" key="6">
    <source>
        <dbReference type="SAM" id="MobiDB-lite"/>
    </source>
</evidence>
<dbReference type="Pfam" id="PF02784">
    <property type="entry name" value="Orn_Arg_deC_N"/>
    <property type="match status" value="1"/>
</dbReference>
<gene>
    <name evidence="8" type="ORF">KP79_PYT02106</name>
</gene>
<evidence type="ECO:0000256" key="1">
    <source>
        <dbReference type="ARBA" id="ARBA00001933"/>
    </source>
</evidence>
<dbReference type="Gene3D" id="3.20.20.10">
    <property type="entry name" value="Alanine racemase"/>
    <property type="match status" value="1"/>
</dbReference>
<evidence type="ECO:0000256" key="2">
    <source>
        <dbReference type="ARBA" id="ARBA00022793"/>
    </source>
</evidence>
<comment type="caution">
    <text evidence="8">The sequence shown here is derived from an EMBL/GenBank/DDBJ whole genome shotgun (WGS) entry which is preliminary data.</text>
</comment>
<dbReference type="PANTHER" id="PTHR43727">
    <property type="entry name" value="DIAMINOPIMELATE DECARBOXYLASE"/>
    <property type="match status" value="1"/>
</dbReference>
<keyword evidence="4" id="KW-0456">Lyase</keyword>
<dbReference type="AlphaFoldDB" id="A0A210PZC5"/>
<dbReference type="InterPro" id="IPR009006">
    <property type="entry name" value="Ala_racemase/Decarboxylase_C"/>
</dbReference>
<dbReference type="PANTHER" id="PTHR43727:SF2">
    <property type="entry name" value="GROUP IV DECARBOXYLASE"/>
    <property type="match status" value="1"/>
</dbReference>
<dbReference type="SUPFAM" id="SSF50621">
    <property type="entry name" value="Alanine racemase C-terminal domain-like"/>
    <property type="match status" value="1"/>
</dbReference>
<dbReference type="PRINTS" id="PR01179">
    <property type="entry name" value="ODADCRBXLASE"/>
</dbReference>
<keyword evidence="9" id="KW-1185">Reference proteome</keyword>
<evidence type="ECO:0000313" key="8">
    <source>
        <dbReference type="EMBL" id="OWF41841.1"/>
    </source>
</evidence>
<dbReference type="GO" id="GO:0008836">
    <property type="term" value="F:diaminopimelate decarboxylase activity"/>
    <property type="evidence" value="ECO:0007669"/>
    <property type="project" value="InterPro"/>
</dbReference>
<evidence type="ECO:0000256" key="4">
    <source>
        <dbReference type="ARBA" id="ARBA00023239"/>
    </source>
</evidence>
<dbReference type="InterPro" id="IPR029066">
    <property type="entry name" value="PLP-binding_barrel"/>
</dbReference>
<feature type="region of interest" description="Disordered" evidence="6">
    <location>
        <begin position="315"/>
        <end position="342"/>
    </location>
</feature>
<feature type="compositionally biased region" description="Low complexity" evidence="6">
    <location>
        <begin position="323"/>
        <end position="335"/>
    </location>
</feature>
<protein>
    <submittedName>
        <fullName evidence="8">Diaminopimelate decarboxylase 2, chloroplastic</fullName>
    </submittedName>
</protein>
<proteinExistence type="predicted"/>
<evidence type="ECO:0000256" key="5">
    <source>
        <dbReference type="PIRSR" id="PIRSR600183-50"/>
    </source>
</evidence>
<dbReference type="OrthoDB" id="5034579at2759"/>
<keyword evidence="3 5" id="KW-0663">Pyridoxal phosphate</keyword>
<dbReference type="CDD" id="cd06828">
    <property type="entry name" value="PLPDE_III_DapDC"/>
    <property type="match status" value="1"/>
</dbReference>
<dbReference type="SUPFAM" id="SSF51419">
    <property type="entry name" value="PLP-binding barrel"/>
    <property type="match status" value="1"/>
</dbReference>
<comment type="cofactor">
    <cofactor evidence="1 5">
        <name>pyridoxal 5'-phosphate</name>
        <dbReference type="ChEBI" id="CHEBI:597326"/>
    </cofactor>
</comment>
<dbReference type="STRING" id="6573.A0A210PZC5"/>
<feature type="modified residue" description="N6-(pyridoxal phosphate)lysine" evidence="5">
    <location>
        <position position="78"/>
    </location>
</feature>
<name>A0A210PZC5_MIZYE</name>
<keyword evidence="2" id="KW-0210">Decarboxylase</keyword>
<dbReference type="Gene3D" id="2.40.37.10">
    <property type="entry name" value="Lyase, Ornithine Decarboxylase, Chain A, domain 1"/>
    <property type="match status" value="1"/>
</dbReference>
<dbReference type="Proteomes" id="UP000242188">
    <property type="component" value="Unassembled WGS sequence"/>
</dbReference>
<evidence type="ECO:0000313" key="9">
    <source>
        <dbReference type="Proteomes" id="UP000242188"/>
    </source>
</evidence>
<evidence type="ECO:0000259" key="7">
    <source>
        <dbReference type="Pfam" id="PF02784"/>
    </source>
</evidence>
<dbReference type="InterPro" id="IPR002986">
    <property type="entry name" value="DAP_deCOOHase_LysA"/>
</dbReference>
<organism evidence="8 9">
    <name type="scientific">Mizuhopecten yessoensis</name>
    <name type="common">Japanese scallop</name>
    <name type="synonym">Patinopecten yessoensis</name>
    <dbReference type="NCBI Taxonomy" id="6573"/>
    <lineage>
        <taxon>Eukaryota</taxon>
        <taxon>Metazoa</taxon>
        <taxon>Spiralia</taxon>
        <taxon>Lophotrochozoa</taxon>
        <taxon>Mollusca</taxon>
        <taxon>Bivalvia</taxon>
        <taxon>Autobranchia</taxon>
        <taxon>Pteriomorphia</taxon>
        <taxon>Pectinida</taxon>
        <taxon>Pectinoidea</taxon>
        <taxon>Pectinidae</taxon>
        <taxon>Mizuhopecten</taxon>
    </lineage>
</organism>
<dbReference type="FunFam" id="3.20.20.10:FF:000003">
    <property type="entry name" value="Diaminopimelate decarboxylase"/>
    <property type="match status" value="1"/>
</dbReference>